<organism evidence="10 11">
    <name type="scientific">Boothiomyces macroporosus</name>
    <dbReference type="NCBI Taxonomy" id="261099"/>
    <lineage>
        <taxon>Eukaryota</taxon>
        <taxon>Fungi</taxon>
        <taxon>Fungi incertae sedis</taxon>
        <taxon>Chytridiomycota</taxon>
        <taxon>Chytridiomycota incertae sedis</taxon>
        <taxon>Chytridiomycetes</taxon>
        <taxon>Rhizophydiales</taxon>
        <taxon>Terramycetaceae</taxon>
        <taxon>Boothiomyces</taxon>
    </lineage>
</organism>
<dbReference type="PROSITE" id="PS00816">
    <property type="entry name" value="AIPM_HOMOCIT_SYNTH_2"/>
    <property type="match status" value="1"/>
</dbReference>
<dbReference type="NCBIfam" id="NF002086">
    <property type="entry name" value="PRK00915.1-3"/>
    <property type="match status" value="1"/>
</dbReference>
<dbReference type="EMBL" id="JADGKB010000079">
    <property type="protein sequence ID" value="KAJ3254740.1"/>
    <property type="molecule type" value="Genomic_DNA"/>
</dbReference>
<dbReference type="Pfam" id="PF22617">
    <property type="entry name" value="HCS_D2"/>
    <property type="match status" value="1"/>
</dbReference>
<dbReference type="InterPro" id="IPR013709">
    <property type="entry name" value="2-isopropylmalate_synth_dimer"/>
</dbReference>
<evidence type="ECO:0000256" key="6">
    <source>
        <dbReference type="ARBA" id="ARBA00022679"/>
    </source>
</evidence>
<accession>A0AAD5UD47</accession>
<dbReference type="InterPro" id="IPR054691">
    <property type="entry name" value="LeuA/HCS_post-cat"/>
</dbReference>
<comment type="caution">
    <text evidence="10">The sequence shown here is derived from an EMBL/GenBank/DDBJ whole genome shotgun (WGS) entry which is preliminary data.</text>
</comment>
<feature type="domain" description="Pyruvate carboxyltransferase" evidence="9">
    <location>
        <begin position="371"/>
        <end position="645"/>
    </location>
</feature>
<dbReference type="GO" id="GO:0046872">
    <property type="term" value="F:metal ion binding"/>
    <property type="evidence" value="ECO:0007669"/>
    <property type="project" value="UniProtKB-KW"/>
</dbReference>
<proteinExistence type="inferred from homology"/>
<dbReference type="InterPro" id="IPR005671">
    <property type="entry name" value="LeuA_bact_synth"/>
</dbReference>
<evidence type="ECO:0000256" key="5">
    <source>
        <dbReference type="ARBA" id="ARBA00022605"/>
    </source>
</evidence>
<dbReference type="Gene3D" id="3.30.160.270">
    <property type="match status" value="1"/>
</dbReference>
<keyword evidence="5" id="KW-0028">Amino-acid biosynthesis</keyword>
<dbReference type="Pfam" id="PF00682">
    <property type="entry name" value="HMGL-like"/>
    <property type="match status" value="1"/>
</dbReference>
<keyword evidence="7" id="KW-0479">Metal-binding</keyword>
<evidence type="ECO:0000256" key="8">
    <source>
        <dbReference type="ARBA" id="ARBA00023304"/>
    </source>
</evidence>
<comment type="pathway">
    <text evidence="1">Amino-acid biosynthesis; L-leucine biosynthesis; L-leucine from 3-methyl-2-oxobutanoate: step 1/4.</text>
</comment>
<keyword evidence="8" id="KW-0100">Branched-chain amino acid biosynthesis</keyword>
<dbReference type="Proteomes" id="UP001210925">
    <property type="component" value="Unassembled WGS sequence"/>
</dbReference>
<dbReference type="GO" id="GO:0009098">
    <property type="term" value="P:L-leucine biosynthetic process"/>
    <property type="evidence" value="ECO:0007669"/>
    <property type="project" value="UniProtKB-KW"/>
</dbReference>
<dbReference type="InterPro" id="IPR002034">
    <property type="entry name" value="AIPM/Hcit_synth_CS"/>
</dbReference>
<dbReference type="PANTHER" id="PTHR10277:SF9">
    <property type="entry name" value="2-ISOPROPYLMALATE SYNTHASE 1, CHLOROPLASTIC-RELATED"/>
    <property type="match status" value="1"/>
</dbReference>
<dbReference type="Pfam" id="PF08502">
    <property type="entry name" value="LeuA_dimer"/>
    <property type="match status" value="1"/>
</dbReference>
<sequence>MESELENVEFAFNRNDCGSEKEVESRINANFGLLLQILLQALGIPSLFKDPQGDNQVLFNPDIVWKIGTKLNNNLGLVIEVKTWWDFDAIDHIVEQHHEDVDKKKDQDTKIVRALQQIYGYMSYNYMRYGILTTYKHTYFLRRMGESTLAISKPIPLDGIKDYSILQCWLFVLCKSHQEGFYSSPDGHPFQPTFNNAEIQPITFTNGIYGTTKYNLVPINSSQIHFADLIERKYGVMAKGLCGAVISGNIYGYDNIVFKTVDSFNIPNALEICQKEIAIYYKLEKLQGRIIPRFYGFFNLHGILILALENCGRPLEETEFDVYQEEVEAAIKEINSYGVKHADLELRDQKYPNILLKGNCIRIIDFHISEEINGVDEMESGEQSPGVTLTVDEKVEIAKQLSRLGVDVCEAGFPIASPGDFKAVERIAKEVGPLLHGRKNKEPMVICGLARAVEGDIQRAYDAIKSAPRHRIHTFLATSDIHLKHKLKITRDECVKRAVHAVKFARSLGVTDVEFSCEDAARSDREFLVVVLKAVVEAGATTLNIPDTVGYTTPEEYGGLIRYLVDHVDPSGQKVAFSTHCHNDLGLATANTLSGVKNGARQVEVTINGIGERAGNTAMEEIVMAIHTHPNYYPVYHTIDTYQIYNTSHMVTKKTGMPIQPNKAIVGGNAFSHESGIHQDGMLKNKSTYEIINPDILGLPSKALVLGKHSGRNALRTHIEKLIKDTVYEERIQSDQSIYDKLFKSFKKLADTKKDGVNDQDLYALLDDHLNIIASGVAKYEFESLSIMAGTGILSTATLAVRVKENDQETIVTDAATGHGPVHAIFNAINRIVGFRNILASYEVKAVTEGSDSLGGVYVKIKKAKDDEHISKKPRLEETSEIDGNIIGGQGVDEDILAASAKAYINAVNRMLNAERRWVNRNIDV</sequence>
<dbReference type="EC" id="2.3.3.13" evidence="3"/>
<evidence type="ECO:0000256" key="4">
    <source>
        <dbReference type="ARBA" id="ARBA00022430"/>
    </source>
</evidence>
<dbReference type="Gene3D" id="3.20.20.70">
    <property type="entry name" value="Aldolase class I"/>
    <property type="match status" value="1"/>
</dbReference>
<dbReference type="InterPro" id="IPR013785">
    <property type="entry name" value="Aldolase_TIM"/>
</dbReference>
<dbReference type="GO" id="GO:0003852">
    <property type="term" value="F:2-isopropylmalate synthase activity"/>
    <property type="evidence" value="ECO:0007669"/>
    <property type="project" value="UniProtKB-EC"/>
</dbReference>
<protein>
    <recommendedName>
        <fullName evidence="3">2-isopropylmalate synthase</fullName>
        <ecNumber evidence="3">2.3.3.13</ecNumber>
    </recommendedName>
</protein>
<dbReference type="AlphaFoldDB" id="A0AAD5UD47"/>
<dbReference type="SUPFAM" id="SSF51569">
    <property type="entry name" value="Aldolase"/>
    <property type="match status" value="1"/>
</dbReference>
<evidence type="ECO:0000256" key="2">
    <source>
        <dbReference type="ARBA" id="ARBA00009396"/>
    </source>
</evidence>
<keyword evidence="4" id="KW-0432">Leucine biosynthesis</keyword>
<dbReference type="SUPFAM" id="SSF110921">
    <property type="entry name" value="2-isopropylmalate synthase LeuA, allosteric (dimerisation) domain"/>
    <property type="match status" value="1"/>
</dbReference>
<dbReference type="FunFam" id="1.10.238.260:FF:000001">
    <property type="entry name" value="2-isopropylmalate synthase"/>
    <property type="match status" value="1"/>
</dbReference>
<evidence type="ECO:0000256" key="3">
    <source>
        <dbReference type="ARBA" id="ARBA00012973"/>
    </source>
</evidence>
<dbReference type="PANTHER" id="PTHR10277">
    <property type="entry name" value="HOMOCITRATE SYNTHASE-RELATED"/>
    <property type="match status" value="1"/>
</dbReference>
<evidence type="ECO:0000256" key="7">
    <source>
        <dbReference type="ARBA" id="ARBA00022723"/>
    </source>
</evidence>
<dbReference type="SMART" id="SM00917">
    <property type="entry name" value="LeuA_dimer"/>
    <property type="match status" value="1"/>
</dbReference>
<dbReference type="InterPro" id="IPR000891">
    <property type="entry name" value="PYR_CT"/>
</dbReference>
<keyword evidence="11" id="KW-1185">Reference proteome</keyword>
<gene>
    <name evidence="10" type="ORF">HK103_006892</name>
</gene>
<dbReference type="InterPro" id="IPR011009">
    <property type="entry name" value="Kinase-like_dom_sf"/>
</dbReference>
<dbReference type="Gene3D" id="1.10.238.260">
    <property type="match status" value="1"/>
</dbReference>
<name>A0AAD5UD47_9FUNG</name>
<dbReference type="FunFam" id="3.20.20.70:FF:000010">
    <property type="entry name" value="2-isopropylmalate synthase"/>
    <property type="match status" value="1"/>
</dbReference>
<dbReference type="NCBIfam" id="TIGR00973">
    <property type="entry name" value="leuA_bact"/>
    <property type="match status" value="1"/>
</dbReference>
<evidence type="ECO:0000259" key="9">
    <source>
        <dbReference type="PROSITE" id="PS50991"/>
    </source>
</evidence>
<dbReference type="InterPro" id="IPR036230">
    <property type="entry name" value="LeuA_allosteric_dom_sf"/>
</dbReference>
<evidence type="ECO:0000313" key="11">
    <source>
        <dbReference type="Proteomes" id="UP001210925"/>
    </source>
</evidence>
<dbReference type="PROSITE" id="PS50991">
    <property type="entry name" value="PYR_CT"/>
    <property type="match status" value="1"/>
</dbReference>
<keyword evidence="6" id="KW-0808">Transferase</keyword>
<dbReference type="GO" id="GO:0010177">
    <property type="term" value="F:methylthioalkylmalate synthase activity"/>
    <property type="evidence" value="ECO:0007669"/>
    <property type="project" value="UniProtKB-ARBA"/>
</dbReference>
<evidence type="ECO:0000313" key="10">
    <source>
        <dbReference type="EMBL" id="KAJ3254740.1"/>
    </source>
</evidence>
<dbReference type="InterPro" id="IPR050073">
    <property type="entry name" value="2-IPM_HCS-like"/>
</dbReference>
<dbReference type="CDD" id="cd07940">
    <property type="entry name" value="DRE_TIM_IPMS"/>
    <property type="match status" value="1"/>
</dbReference>
<dbReference type="SUPFAM" id="SSF56112">
    <property type="entry name" value="Protein kinase-like (PK-like)"/>
    <property type="match status" value="1"/>
</dbReference>
<reference evidence="10" key="1">
    <citation type="submission" date="2020-05" db="EMBL/GenBank/DDBJ databases">
        <title>Phylogenomic resolution of chytrid fungi.</title>
        <authorList>
            <person name="Stajich J.E."/>
            <person name="Amses K."/>
            <person name="Simmons R."/>
            <person name="Seto K."/>
            <person name="Myers J."/>
            <person name="Bonds A."/>
            <person name="Quandt C.A."/>
            <person name="Barry K."/>
            <person name="Liu P."/>
            <person name="Grigoriev I."/>
            <person name="Longcore J.E."/>
            <person name="James T.Y."/>
        </authorList>
    </citation>
    <scope>NUCLEOTIDE SEQUENCE</scope>
    <source>
        <strain evidence="10">PLAUS21</strain>
    </source>
</reference>
<comment type="similarity">
    <text evidence="2">Belongs to the alpha-IPM synthase/homocitrate synthase family. LeuA type 1 subfamily.</text>
</comment>
<evidence type="ECO:0000256" key="1">
    <source>
        <dbReference type="ARBA" id="ARBA00004689"/>
    </source>
</evidence>